<evidence type="ECO:0000313" key="2">
    <source>
        <dbReference type="Proteomes" id="UP001372338"/>
    </source>
</evidence>
<protein>
    <submittedName>
        <fullName evidence="1">Uncharacterized protein</fullName>
    </submittedName>
</protein>
<name>A0AAN9F0S5_CROPI</name>
<sequence>MFSSNFKDLGTFSTILLSRSPSPSYHRFIHDNKGHWLTEQGQIDKQFVSFFSSLLKEDQIDQNFLVNNYDSDDMKLDSI</sequence>
<comment type="caution">
    <text evidence="1">The sequence shown here is derived from an EMBL/GenBank/DDBJ whole genome shotgun (WGS) entry which is preliminary data.</text>
</comment>
<dbReference type="EMBL" id="JAYWIO010000004">
    <property type="protein sequence ID" value="KAK7267509.1"/>
    <property type="molecule type" value="Genomic_DNA"/>
</dbReference>
<gene>
    <name evidence="1" type="ORF">RIF29_20184</name>
</gene>
<keyword evidence="2" id="KW-1185">Reference proteome</keyword>
<evidence type="ECO:0000313" key="1">
    <source>
        <dbReference type="EMBL" id="KAK7267509.1"/>
    </source>
</evidence>
<reference evidence="1 2" key="1">
    <citation type="submission" date="2024-01" db="EMBL/GenBank/DDBJ databases">
        <title>The genomes of 5 underutilized Papilionoideae crops provide insights into root nodulation and disease resistanc.</title>
        <authorList>
            <person name="Yuan L."/>
        </authorList>
    </citation>
    <scope>NUCLEOTIDE SEQUENCE [LARGE SCALE GENOMIC DNA]</scope>
    <source>
        <strain evidence="1">ZHUSHIDOU_FW_LH</strain>
        <tissue evidence="1">Leaf</tissue>
    </source>
</reference>
<proteinExistence type="predicted"/>
<dbReference type="Proteomes" id="UP001372338">
    <property type="component" value="Unassembled WGS sequence"/>
</dbReference>
<dbReference type="AlphaFoldDB" id="A0AAN9F0S5"/>
<accession>A0AAN9F0S5</accession>
<organism evidence="1 2">
    <name type="scientific">Crotalaria pallida</name>
    <name type="common">Smooth rattlebox</name>
    <name type="synonym">Crotalaria striata</name>
    <dbReference type="NCBI Taxonomy" id="3830"/>
    <lineage>
        <taxon>Eukaryota</taxon>
        <taxon>Viridiplantae</taxon>
        <taxon>Streptophyta</taxon>
        <taxon>Embryophyta</taxon>
        <taxon>Tracheophyta</taxon>
        <taxon>Spermatophyta</taxon>
        <taxon>Magnoliopsida</taxon>
        <taxon>eudicotyledons</taxon>
        <taxon>Gunneridae</taxon>
        <taxon>Pentapetalae</taxon>
        <taxon>rosids</taxon>
        <taxon>fabids</taxon>
        <taxon>Fabales</taxon>
        <taxon>Fabaceae</taxon>
        <taxon>Papilionoideae</taxon>
        <taxon>50 kb inversion clade</taxon>
        <taxon>genistoids sensu lato</taxon>
        <taxon>core genistoids</taxon>
        <taxon>Crotalarieae</taxon>
        <taxon>Crotalaria</taxon>
    </lineage>
</organism>